<feature type="transmembrane region" description="Helical" evidence="19">
    <location>
        <begin position="197"/>
        <end position="215"/>
    </location>
</feature>
<name>A0A399D4Q9_9BACT</name>
<evidence type="ECO:0000313" key="20">
    <source>
        <dbReference type="EMBL" id="RIH66894.1"/>
    </source>
</evidence>
<comment type="catalytic activity">
    <reaction evidence="1 18">
        <text>a 1,2-diacyl-sn-glycero-3-phosphate + CTP + H(+) = a CDP-1,2-diacyl-sn-glycerol + diphosphate</text>
        <dbReference type="Rhea" id="RHEA:16229"/>
        <dbReference type="ChEBI" id="CHEBI:15378"/>
        <dbReference type="ChEBI" id="CHEBI:33019"/>
        <dbReference type="ChEBI" id="CHEBI:37563"/>
        <dbReference type="ChEBI" id="CHEBI:58332"/>
        <dbReference type="ChEBI" id="CHEBI:58608"/>
        <dbReference type="EC" id="2.7.7.41"/>
    </reaction>
</comment>
<keyword evidence="9" id="KW-0444">Lipid biosynthesis</keyword>
<evidence type="ECO:0000256" key="2">
    <source>
        <dbReference type="ARBA" id="ARBA00004651"/>
    </source>
</evidence>
<evidence type="ECO:0000256" key="17">
    <source>
        <dbReference type="ARBA" id="ARBA00023264"/>
    </source>
</evidence>
<evidence type="ECO:0000256" key="9">
    <source>
        <dbReference type="ARBA" id="ARBA00022516"/>
    </source>
</evidence>
<keyword evidence="15 19" id="KW-0472">Membrane</keyword>
<feature type="transmembrane region" description="Helical" evidence="19">
    <location>
        <begin position="125"/>
        <end position="144"/>
    </location>
</feature>
<dbReference type="Proteomes" id="UP000266441">
    <property type="component" value="Unassembled WGS sequence"/>
</dbReference>
<keyword evidence="17" id="KW-1208">Phospholipid metabolism</keyword>
<keyword evidence="13 19" id="KW-1133">Transmembrane helix</keyword>
<dbReference type="InterPro" id="IPR000374">
    <property type="entry name" value="PC_trans"/>
</dbReference>
<evidence type="ECO:0000256" key="5">
    <source>
        <dbReference type="ARBA" id="ARBA00010185"/>
    </source>
</evidence>
<comment type="pathway">
    <text evidence="4">Lipid metabolism.</text>
</comment>
<accession>A0A399D4Q9</accession>
<evidence type="ECO:0000256" key="7">
    <source>
        <dbReference type="ARBA" id="ARBA00019373"/>
    </source>
</evidence>
<reference evidence="20 21" key="1">
    <citation type="journal article" date="2015" name="Int. J. Syst. Evol. Microbiol.">
        <title>Mariniphaga sediminis sp. nov., isolated from coastal sediment.</title>
        <authorList>
            <person name="Wang F.Q."/>
            <person name="Shen Q.Y."/>
            <person name="Chen G.J."/>
            <person name="Du Z.J."/>
        </authorList>
    </citation>
    <scope>NUCLEOTIDE SEQUENCE [LARGE SCALE GENOMIC DNA]</scope>
    <source>
        <strain evidence="20 21">SY21</strain>
    </source>
</reference>
<feature type="transmembrane region" description="Helical" evidence="19">
    <location>
        <begin position="24"/>
        <end position="52"/>
    </location>
</feature>
<feature type="transmembrane region" description="Helical" evidence="19">
    <location>
        <begin position="97"/>
        <end position="113"/>
    </location>
</feature>
<comment type="subcellular location">
    <subcellularLocation>
        <location evidence="2">Cell membrane</location>
        <topology evidence="2">Multi-pass membrane protein</topology>
    </subcellularLocation>
</comment>
<feature type="transmembrane region" description="Helical" evidence="19">
    <location>
        <begin position="72"/>
        <end position="91"/>
    </location>
</feature>
<evidence type="ECO:0000256" key="11">
    <source>
        <dbReference type="ARBA" id="ARBA00022692"/>
    </source>
</evidence>
<protein>
    <recommendedName>
        <fullName evidence="7 18">Phosphatidate cytidylyltransferase</fullName>
        <ecNumber evidence="6 18">2.7.7.41</ecNumber>
    </recommendedName>
</protein>
<keyword evidence="21" id="KW-1185">Reference proteome</keyword>
<evidence type="ECO:0000256" key="16">
    <source>
        <dbReference type="ARBA" id="ARBA00023209"/>
    </source>
</evidence>
<organism evidence="20 21">
    <name type="scientific">Mariniphaga sediminis</name>
    <dbReference type="NCBI Taxonomy" id="1628158"/>
    <lineage>
        <taxon>Bacteria</taxon>
        <taxon>Pseudomonadati</taxon>
        <taxon>Bacteroidota</taxon>
        <taxon>Bacteroidia</taxon>
        <taxon>Marinilabiliales</taxon>
        <taxon>Prolixibacteraceae</taxon>
        <taxon>Mariniphaga</taxon>
    </lineage>
</organism>
<dbReference type="EC" id="2.7.7.41" evidence="6 18"/>
<dbReference type="UniPathway" id="UPA00557">
    <property type="reaction ID" value="UER00614"/>
</dbReference>
<dbReference type="PROSITE" id="PS01315">
    <property type="entry name" value="CDS"/>
    <property type="match status" value="1"/>
</dbReference>
<keyword evidence="11 18" id="KW-0812">Transmembrane</keyword>
<evidence type="ECO:0000256" key="1">
    <source>
        <dbReference type="ARBA" id="ARBA00001698"/>
    </source>
</evidence>
<dbReference type="EMBL" id="QWET01000001">
    <property type="protein sequence ID" value="RIH66894.1"/>
    <property type="molecule type" value="Genomic_DNA"/>
</dbReference>
<evidence type="ECO:0000256" key="18">
    <source>
        <dbReference type="RuleBase" id="RU003938"/>
    </source>
</evidence>
<feature type="transmembrane region" description="Helical" evidence="19">
    <location>
        <begin position="156"/>
        <end position="176"/>
    </location>
</feature>
<keyword evidence="16" id="KW-0594">Phospholipid biosynthesis</keyword>
<feature type="transmembrane region" description="Helical" evidence="19">
    <location>
        <begin position="221"/>
        <end position="241"/>
    </location>
</feature>
<evidence type="ECO:0000256" key="6">
    <source>
        <dbReference type="ARBA" id="ARBA00012487"/>
    </source>
</evidence>
<evidence type="ECO:0000313" key="21">
    <source>
        <dbReference type="Proteomes" id="UP000266441"/>
    </source>
</evidence>
<keyword evidence="10 18" id="KW-0808">Transferase</keyword>
<keyword evidence="12 18" id="KW-0548">Nucleotidyltransferase</keyword>
<dbReference type="PANTHER" id="PTHR46382:SF1">
    <property type="entry name" value="PHOSPHATIDATE CYTIDYLYLTRANSFERASE"/>
    <property type="match status" value="1"/>
</dbReference>
<evidence type="ECO:0000256" key="10">
    <source>
        <dbReference type="ARBA" id="ARBA00022679"/>
    </source>
</evidence>
<dbReference type="GO" id="GO:0004605">
    <property type="term" value="F:phosphatidate cytidylyltransferase activity"/>
    <property type="evidence" value="ECO:0007669"/>
    <property type="project" value="UniProtKB-EC"/>
</dbReference>
<gene>
    <name evidence="20" type="ORF">D1164_00210</name>
</gene>
<dbReference type="AlphaFoldDB" id="A0A399D4Q9"/>
<evidence type="ECO:0000256" key="15">
    <source>
        <dbReference type="ARBA" id="ARBA00023136"/>
    </source>
</evidence>
<evidence type="ECO:0000256" key="8">
    <source>
        <dbReference type="ARBA" id="ARBA00022475"/>
    </source>
</evidence>
<keyword evidence="14" id="KW-0443">Lipid metabolism</keyword>
<comment type="similarity">
    <text evidence="5 18">Belongs to the CDS family.</text>
</comment>
<evidence type="ECO:0000256" key="12">
    <source>
        <dbReference type="ARBA" id="ARBA00022695"/>
    </source>
</evidence>
<dbReference type="GO" id="GO:0016024">
    <property type="term" value="P:CDP-diacylglycerol biosynthetic process"/>
    <property type="evidence" value="ECO:0007669"/>
    <property type="project" value="UniProtKB-UniPathway"/>
</dbReference>
<comment type="pathway">
    <text evidence="3 18">Phospholipid metabolism; CDP-diacylglycerol biosynthesis; CDP-diacylglycerol from sn-glycerol 3-phosphate: step 3/3.</text>
</comment>
<evidence type="ECO:0000256" key="4">
    <source>
        <dbReference type="ARBA" id="ARBA00005189"/>
    </source>
</evidence>
<dbReference type="OrthoDB" id="9799199at2"/>
<dbReference type="GO" id="GO:0005886">
    <property type="term" value="C:plasma membrane"/>
    <property type="evidence" value="ECO:0007669"/>
    <property type="project" value="UniProtKB-SubCell"/>
</dbReference>
<keyword evidence="8" id="KW-1003">Cell membrane</keyword>
<proteinExistence type="inferred from homology"/>
<comment type="caution">
    <text evidence="20">The sequence shown here is derived from an EMBL/GenBank/DDBJ whole genome shotgun (WGS) entry which is preliminary data.</text>
</comment>
<dbReference type="Pfam" id="PF01148">
    <property type="entry name" value="CTP_transf_1"/>
    <property type="match status" value="1"/>
</dbReference>
<evidence type="ECO:0000256" key="14">
    <source>
        <dbReference type="ARBA" id="ARBA00023098"/>
    </source>
</evidence>
<sequence length="288" mass="32148">MHVLKLEINNYRHMKDLSRRSITGVVYVVLMLAGAAFHPLLFAVVFGTFLYLTQLEFYQLLEKAGSAPRKTAGLALGLLFFIICFGMVNNLLPAKSYLIFIPALTFIFLFEAFSEKSGILQNSAVTFTGFVYVAVPFSLLNFMVHPGYPNYPVFNAKILIGVFFIVWVYDSMAYMAGSMFGKHKIHKKISPNKSWEGLIAGTVFALLTGILNSVIFQHPSVLNWLAISVIVVLFGTLGDLFESIIKRRLNVKDSGTILPGHGGLLDRFDSLLFVIPVVYVWLDFTGNL</sequence>
<evidence type="ECO:0000256" key="13">
    <source>
        <dbReference type="ARBA" id="ARBA00022989"/>
    </source>
</evidence>
<dbReference type="PANTHER" id="PTHR46382">
    <property type="entry name" value="PHOSPHATIDATE CYTIDYLYLTRANSFERASE"/>
    <property type="match status" value="1"/>
</dbReference>
<evidence type="ECO:0000256" key="3">
    <source>
        <dbReference type="ARBA" id="ARBA00005119"/>
    </source>
</evidence>
<evidence type="ECO:0000256" key="19">
    <source>
        <dbReference type="SAM" id="Phobius"/>
    </source>
</evidence>